<dbReference type="InterPro" id="IPR050990">
    <property type="entry name" value="UPF0237/GcvR_regulator"/>
</dbReference>
<accession>A0A4P6YVN3</accession>
<dbReference type="InterPro" id="IPR002912">
    <property type="entry name" value="ACT_dom"/>
</dbReference>
<dbReference type="SUPFAM" id="SSF55021">
    <property type="entry name" value="ACT-like"/>
    <property type="match status" value="1"/>
</dbReference>
<dbReference type="Pfam" id="PF13740">
    <property type="entry name" value="ACT_6"/>
    <property type="match status" value="1"/>
</dbReference>
<dbReference type="NCBIfam" id="NF001220">
    <property type="entry name" value="PRK00194.1"/>
    <property type="match status" value="1"/>
</dbReference>
<name>A0A4P6YVN3_9LACO</name>
<evidence type="ECO:0000313" key="3">
    <source>
        <dbReference type="EMBL" id="QBO36919.1"/>
    </source>
</evidence>
<comment type="similarity">
    <text evidence="1">Belongs to the UPF0237 family.</text>
</comment>
<protein>
    <recommendedName>
        <fullName evidence="1">UPF0237 protein EQG49_10925</fullName>
    </recommendedName>
</protein>
<reference evidence="4" key="1">
    <citation type="submission" date="2019-03" db="EMBL/GenBank/DDBJ databases">
        <title>Weissella sp. 26KH-42 Genome sequencing.</title>
        <authorList>
            <person name="Heo J."/>
            <person name="Kim S.-J."/>
            <person name="Kim J.-S."/>
            <person name="Hong S.-B."/>
            <person name="Kwon S.-W."/>
        </authorList>
    </citation>
    <scope>NUCLEOTIDE SEQUENCE [LARGE SCALE GENOMIC DNA]</scope>
    <source>
        <strain evidence="4">26KH-42</strain>
    </source>
</reference>
<dbReference type="Gene3D" id="3.30.70.260">
    <property type="match status" value="1"/>
</dbReference>
<sequence length="90" mass="9840">MKRAVVTVVGKDRSGIIAEVATALANHQVNILDLSQTIMDDVFTMSMLVDVTAVDEHFDDLQDDLNELAGALGVTIHTQREELFDAISKI</sequence>
<dbReference type="PROSITE" id="PS51671">
    <property type="entry name" value="ACT"/>
    <property type="match status" value="1"/>
</dbReference>
<dbReference type="AlphaFoldDB" id="A0A4P6YVN3"/>
<dbReference type="RefSeq" id="WP_133363996.1">
    <property type="nucleotide sequence ID" value="NZ_CP037940.1"/>
</dbReference>
<dbReference type="PANTHER" id="PTHR34875">
    <property type="entry name" value="UPF0237 PROTEIN MJ1558"/>
    <property type="match status" value="1"/>
</dbReference>
<dbReference type="PANTHER" id="PTHR34875:SF6">
    <property type="entry name" value="UPF0237 PROTEIN MJ1558"/>
    <property type="match status" value="1"/>
</dbReference>
<evidence type="ECO:0000259" key="2">
    <source>
        <dbReference type="PROSITE" id="PS51671"/>
    </source>
</evidence>
<dbReference type="EMBL" id="CP037940">
    <property type="protein sequence ID" value="QBO36919.1"/>
    <property type="molecule type" value="Genomic_DNA"/>
</dbReference>
<dbReference type="OrthoDB" id="9803078at2"/>
<gene>
    <name evidence="3" type="ORF">EQG49_10925</name>
</gene>
<dbReference type="CDD" id="cd04872">
    <property type="entry name" value="ACT_1ZPV"/>
    <property type="match status" value="1"/>
</dbReference>
<organism evidence="3 4">
    <name type="scientific">Periweissella cryptocerci</name>
    <dbReference type="NCBI Taxonomy" id="2506420"/>
    <lineage>
        <taxon>Bacteria</taxon>
        <taxon>Bacillati</taxon>
        <taxon>Bacillota</taxon>
        <taxon>Bacilli</taxon>
        <taxon>Lactobacillales</taxon>
        <taxon>Lactobacillaceae</taxon>
        <taxon>Periweissella</taxon>
    </lineage>
</organism>
<dbReference type="InterPro" id="IPR022986">
    <property type="entry name" value="UPF0237_ACT"/>
</dbReference>
<evidence type="ECO:0000313" key="4">
    <source>
        <dbReference type="Proteomes" id="UP000292886"/>
    </source>
</evidence>
<evidence type="ECO:0000256" key="1">
    <source>
        <dbReference type="HAMAP-Rule" id="MF_01054"/>
    </source>
</evidence>
<dbReference type="Proteomes" id="UP000292886">
    <property type="component" value="Chromosome"/>
</dbReference>
<dbReference type="KEGG" id="wei:EQG49_10925"/>
<dbReference type="HAMAP" id="MF_01054">
    <property type="entry name" value="UPF0237"/>
    <property type="match status" value="1"/>
</dbReference>
<proteinExistence type="inferred from homology"/>
<dbReference type="InterPro" id="IPR045865">
    <property type="entry name" value="ACT-like_dom_sf"/>
</dbReference>
<keyword evidence="4" id="KW-1185">Reference proteome</keyword>
<feature type="domain" description="ACT" evidence="2">
    <location>
        <begin position="5"/>
        <end position="79"/>
    </location>
</feature>